<gene>
    <name evidence="3" type="ORF">GKZ27_10310</name>
</gene>
<keyword evidence="2" id="KW-1133">Transmembrane helix</keyword>
<keyword evidence="2" id="KW-0812">Transmembrane</keyword>
<comment type="caution">
    <text evidence="3">The sequence shown here is derived from an EMBL/GenBank/DDBJ whole genome shotgun (WGS) entry which is preliminary data.</text>
</comment>
<keyword evidence="4" id="KW-1185">Reference proteome</keyword>
<keyword evidence="2" id="KW-0472">Membrane</keyword>
<feature type="region of interest" description="Disordered" evidence="1">
    <location>
        <begin position="28"/>
        <end position="89"/>
    </location>
</feature>
<proteinExistence type="predicted"/>
<feature type="transmembrane region" description="Helical" evidence="2">
    <location>
        <begin position="99"/>
        <end position="117"/>
    </location>
</feature>
<dbReference type="EMBL" id="WSRR01000034">
    <property type="protein sequence ID" value="MVX61835.1"/>
    <property type="molecule type" value="Genomic_DNA"/>
</dbReference>
<reference evidence="3 4" key="1">
    <citation type="submission" date="2019-12" db="EMBL/GenBank/DDBJ databases">
        <title>Microbes associate with the intestines of laboratory mice.</title>
        <authorList>
            <person name="Navarre W."/>
            <person name="Wong E."/>
        </authorList>
    </citation>
    <scope>NUCLEOTIDE SEQUENCE [LARGE SCALE GENOMIC DNA]</scope>
    <source>
        <strain evidence="3 4">NM66_B29</strain>
    </source>
</reference>
<evidence type="ECO:0000313" key="4">
    <source>
        <dbReference type="Proteomes" id="UP000463388"/>
    </source>
</evidence>
<evidence type="ECO:0000256" key="2">
    <source>
        <dbReference type="SAM" id="Phobius"/>
    </source>
</evidence>
<dbReference type="AlphaFoldDB" id="A0A6N8JPV8"/>
<protein>
    <submittedName>
        <fullName evidence="3">SURF2 Surfeit locus protein 2</fullName>
    </submittedName>
</protein>
<accession>A0A6N8JPV8</accession>
<organism evidence="3 4">
    <name type="scientific">Adlercreutzia mucosicola</name>
    <dbReference type="NCBI Taxonomy" id="580026"/>
    <lineage>
        <taxon>Bacteria</taxon>
        <taxon>Bacillati</taxon>
        <taxon>Actinomycetota</taxon>
        <taxon>Coriobacteriia</taxon>
        <taxon>Eggerthellales</taxon>
        <taxon>Eggerthellaceae</taxon>
        <taxon>Adlercreutzia</taxon>
    </lineage>
</organism>
<sequence length="119" mass="12187">MADNLGFSHITVTADEDEDIVIQAGVVDEPSAKEPSVSAPAPEAAPAADEGAEAAEVAPAADIAPEPPARSRPAAPDDGYRETTLEDIESAKMSGTQKAVILVAMLGIAAFVLWYLLAG</sequence>
<feature type="compositionally biased region" description="Low complexity" evidence="1">
    <location>
        <begin position="33"/>
        <end position="64"/>
    </location>
</feature>
<dbReference type="Proteomes" id="UP000463388">
    <property type="component" value="Unassembled WGS sequence"/>
</dbReference>
<evidence type="ECO:0000313" key="3">
    <source>
        <dbReference type="EMBL" id="MVX61835.1"/>
    </source>
</evidence>
<evidence type="ECO:0000256" key="1">
    <source>
        <dbReference type="SAM" id="MobiDB-lite"/>
    </source>
</evidence>
<name>A0A6N8JPV8_9ACTN</name>
<dbReference type="RefSeq" id="WP_202095869.1">
    <property type="nucleotide sequence ID" value="NZ_WSRR01000034.1"/>
</dbReference>